<protein>
    <recommendedName>
        <fullName evidence="4">DUF2062 domain-containing protein</fullName>
    </recommendedName>
</protein>
<evidence type="ECO:0000313" key="2">
    <source>
        <dbReference type="EMBL" id="OGM33477.1"/>
    </source>
</evidence>
<dbReference type="Pfam" id="PF18926">
    <property type="entry name" value="DUF5676"/>
    <property type="match status" value="1"/>
</dbReference>
<accession>A0A1F7Z1T0</accession>
<dbReference type="Proteomes" id="UP000178870">
    <property type="component" value="Unassembled WGS sequence"/>
</dbReference>
<keyword evidence="1" id="KW-0472">Membrane</keyword>
<gene>
    <name evidence="2" type="ORF">A2803_04755</name>
</gene>
<name>A0A1F7Z1T0_9BACT</name>
<keyword evidence="1" id="KW-0812">Transmembrane</keyword>
<feature type="transmembrane region" description="Helical" evidence="1">
    <location>
        <begin position="7"/>
        <end position="25"/>
    </location>
</feature>
<proteinExistence type="predicted"/>
<organism evidence="2 3">
    <name type="scientific">Candidatus Woesebacteria bacterium RIFCSPHIGHO2_01_FULL_44_21</name>
    <dbReference type="NCBI Taxonomy" id="1802503"/>
    <lineage>
        <taxon>Bacteria</taxon>
        <taxon>Candidatus Woeseibacteriota</taxon>
    </lineage>
</organism>
<reference evidence="2 3" key="1">
    <citation type="journal article" date="2016" name="Nat. Commun.">
        <title>Thousands of microbial genomes shed light on interconnected biogeochemical processes in an aquifer system.</title>
        <authorList>
            <person name="Anantharaman K."/>
            <person name="Brown C.T."/>
            <person name="Hug L.A."/>
            <person name="Sharon I."/>
            <person name="Castelle C.J."/>
            <person name="Probst A.J."/>
            <person name="Thomas B.C."/>
            <person name="Singh A."/>
            <person name="Wilkins M.J."/>
            <person name="Karaoz U."/>
            <person name="Brodie E.L."/>
            <person name="Williams K.H."/>
            <person name="Hubbard S.S."/>
            <person name="Banfield J.F."/>
        </authorList>
    </citation>
    <scope>NUCLEOTIDE SEQUENCE [LARGE SCALE GENOMIC DNA]</scope>
</reference>
<sequence length="84" mass="9100">MATANALASVGGILYLVCAGWVLLFRPSFMGMMNSWAHGLNLGALPPKTPDLGTIVVGFLSFTVVAWLTGYAFAMFYNYFLSKK</sequence>
<feature type="transmembrane region" description="Helical" evidence="1">
    <location>
        <begin position="55"/>
        <end position="80"/>
    </location>
</feature>
<evidence type="ECO:0000313" key="3">
    <source>
        <dbReference type="Proteomes" id="UP000178870"/>
    </source>
</evidence>
<dbReference type="InterPro" id="IPR044020">
    <property type="entry name" value="DUF5676"/>
</dbReference>
<dbReference type="AlphaFoldDB" id="A0A1F7Z1T0"/>
<evidence type="ECO:0008006" key="4">
    <source>
        <dbReference type="Google" id="ProtNLM"/>
    </source>
</evidence>
<comment type="caution">
    <text evidence="2">The sequence shown here is derived from an EMBL/GenBank/DDBJ whole genome shotgun (WGS) entry which is preliminary data.</text>
</comment>
<dbReference type="EMBL" id="MGGP01000001">
    <property type="protein sequence ID" value="OGM33477.1"/>
    <property type="molecule type" value="Genomic_DNA"/>
</dbReference>
<evidence type="ECO:0000256" key="1">
    <source>
        <dbReference type="SAM" id="Phobius"/>
    </source>
</evidence>
<keyword evidence="1" id="KW-1133">Transmembrane helix</keyword>